<keyword evidence="2" id="KW-1185">Reference proteome</keyword>
<accession>A0AAD7X9A6</accession>
<protein>
    <submittedName>
        <fullName evidence="1">Uncharacterized protein</fullName>
    </submittedName>
</protein>
<evidence type="ECO:0000313" key="2">
    <source>
        <dbReference type="Proteomes" id="UP001215151"/>
    </source>
</evidence>
<organism evidence="1 2">
    <name type="scientific">Trametes cubensis</name>
    <dbReference type="NCBI Taxonomy" id="1111947"/>
    <lineage>
        <taxon>Eukaryota</taxon>
        <taxon>Fungi</taxon>
        <taxon>Dikarya</taxon>
        <taxon>Basidiomycota</taxon>
        <taxon>Agaricomycotina</taxon>
        <taxon>Agaricomycetes</taxon>
        <taxon>Polyporales</taxon>
        <taxon>Polyporaceae</taxon>
        <taxon>Trametes</taxon>
    </lineage>
</organism>
<reference evidence="1" key="1">
    <citation type="submission" date="2022-11" db="EMBL/GenBank/DDBJ databases">
        <title>Genome Sequence of Cubamyces cubensis.</title>
        <authorList>
            <person name="Buettner E."/>
        </authorList>
    </citation>
    <scope>NUCLEOTIDE SEQUENCE</scope>
    <source>
        <strain evidence="1">MPL-01</strain>
    </source>
</reference>
<proteinExistence type="predicted"/>
<comment type="caution">
    <text evidence="1">The sequence shown here is derived from an EMBL/GenBank/DDBJ whole genome shotgun (WGS) entry which is preliminary data.</text>
</comment>
<name>A0AAD7X9A6_9APHY</name>
<dbReference type="Proteomes" id="UP001215151">
    <property type="component" value="Unassembled WGS sequence"/>
</dbReference>
<dbReference type="AlphaFoldDB" id="A0AAD7X9A6"/>
<sequence>MATPLANIVLGTVVFTRGITVDPDDIAIDASSKSRSGAISGRDKHFGVIIGKDATGIVVVGSATLGGAHQLVGTVKKVSLPYWIPVTPATKEPGMAHEPVTRTSGNQEKPTWINVRQSYNIPGAEFNISDVETYSLATVNIIRAALHLPPVA</sequence>
<gene>
    <name evidence="1" type="ORF">ONZ51_g10001</name>
</gene>
<evidence type="ECO:0000313" key="1">
    <source>
        <dbReference type="EMBL" id="KAJ8463823.1"/>
    </source>
</evidence>
<dbReference type="EMBL" id="JAPEVG010000369">
    <property type="protein sequence ID" value="KAJ8463823.1"/>
    <property type="molecule type" value="Genomic_DNA"/>
</dbReference>